<keyword evidence="3" id="KW-0862">Zinc</keyword>
<dbReference type="AlphaFoldDB" id="A0A8E2FBK5"/>
<sequence>MPTGSCMYGEIQYEYIGEPALTALCHCRDYQKWSGSGETSNVVVPRSAFKITKGNPKVFVRMGGSGQEHLHFFCGNCGSSLYSQPVSMPDVTIIKTGGLNGGAADIPIAVEFYTKDRQSFCIPIEGAQQAQTMS</sequence>
<dbReference type="InterPro" id="IPR006913">
    <property type="entry name" value="CENP-V/GFA"/>
</dbReference>
<evidence type="ECO:0000256" key="4">
    <source>
        <dbReference type="ARBA" id="ARBA00023239"/>
    </source>
</evidence>
<accession>A0A8E2FBK5</accession>
<keyword evidence="4" id="KW-0456">Lyase</keyword>
<evidence type="ECO:0000259" key="5">
    <source>
        <dbReference type="PROSITE" id="PS51891"/>
    </source>
</evidence>
<dbReference type="SUPFAM" id="SSF51316">
    <property type="entry name" value="Mss4-like"/>
    <property type="match status" value="1"/>
</dbReference>
<evidence type="ECO:0000256" key="3">
    <source>
        <dbReference type="ARBA" id="ARBA00022833"/>
    </source>
</evidence>
<keyword evidence="2" id="KW-0479">Metal-binding</keyword>
<dbReference type="PANTHER" id="PTHR33337">
    <property type="entry name" value="GFA DOMAIN-CONTAINING PROTEIN"/>
    <property type="match status" value="1"/>
</dbReference>
<evidence type="ECO:0000256" key="2">
    <source>
        <dbReference type="ARBA" id="ARBA00022723"/>
    </source>
</evidence>
<evidence type="ECO:0000313" key="7">
    <source>
        <dbReference type="Proteomes" id="UP000250140"/>
    </source>
</evidence>
<keyword evidence="7" id="KW-1185">Reference proteome</keyword>
<gene>
    <name evidence="6" type="ORF">AOQ84DRAFT_359302</name>
</gene>
<comment type="similarity">
    <text evidence="1">Belongs to the Gfa family.</text>
</comment>
<reference evidence="6 7" key="1">
    <citation type="journal article" date="2016" name="Nat. Commun.">
        <title>Ectomycorrhizal ecology is imprinted in the genome of the dominant symbiotic fungus Cenococcum geophilum.</title>
        <authorList>
            <consortium name="DOE Joint Genome Institute"/>
            <person name="Peter M."/>
            <person name="Kohler A."/>
            <person name="Ohm R.A."/>
            <person name="Kuo A."/>
            <person name="Krutzmann J."/>
            <person name="Morin E."/>
            <person name="Arend M."/>
            <person name="Barry K.W."/>
            <person name="Binder M."/>
            <person name="Choi C."/>
            <person name="Clum A."/>
            <person name="Copeland A."/>
            <person name="Grisel N."/>
            <person name="Haridas S."/>
            <person name="Kipfer T."/>
            <person name="LaButti K."/>
            <person name="Lindquist E."/>
            <person name="Lipzen A."/>
            <person name="Maire R."/>
            <person name="Meier B."/>
            <person name="Mihaltcheva S."/>
            <person name="Molinier V."/>
            <person name="Murat C."/>
            <person name="Poggeler S."/>
            <person name="Quandt C.A."/>
            <person name="Sperisen C."/>
            <person name="Tritt A."/>
            <person name="Tisserant E."/>
            <person name="Crous P.W."/>
            <person name="Henrissat B."/>
            <person name="Nehls U."/>
            <person name="Egli S."/>
            <person name="Spatafora J.W."/>
            <person name="Grigoriev I.V."/>
            <person name="Martin F.M."/>
        </authorList>
    </citation>
    <scope>NUCLEOTIDE SEQUENCE [LARGE SCALE GENOMIC DNA]</scope>
    <source>
        <strain evidence="6 7">CBS 207.34</strain>
    </source>
</reference>
<evidence type="ECO:0000313" key="6">
    <source>
        <dbReference type="EMBL" id="OCL13989.1"/>
    </source>
</evidence>
<dbReference type="PROSITE" id="PS51891">
    <property type="entry name" value="CENP_V_GFA"/>
    <property type="match status" value="1"/>
</dbReference>
<name>A0A8E2FBK5_9PEZI</name>
<dbReference type="Proteomes" id="UP000250140">
    <property type="component" value="Unassembled WGS sequence"/>
</dbReference>
<dbReference type="OrthoDB" id="2212170at2759"/>
<dbReference type="PANTHER" id="PTHR33337:SF30">
    <property type="entry name" value="DUF636 DOMAIN PROTEIN (AFU_ORTHOLOGUE AFUA_1G03180)"/>
    <property type="match status" value="1"/>
</dbReference>
<dbReference type="EMBL" id="KV748639">
    <property type="protein sequence ID" value="OCL13989.1"/>
    <property type="molecule type" value="Genomic_DNA"/>
</dbReference>
<dbReference type="Pfam" id="PF04828">
    <property type="entry name" value="GFA"/>
    <property type="match status" value="1"/>
</dbReference>
<proteinExistence type="inferred from homology"/>
<dbReference type="InterPro" id="IPR011057">
    <property type="entry name" value="Mss4-like_sf"/>
</dbReference>
<dbReference type="GO" id="GO:0016846">
    <property type="term" value="F:carbon-sulfur lyase activity"/>
    <property type="evidence" value="ECO:0007669"/>
    <property type="project" value="InterPro"/>
</dbReference>
<protein>
    <submittedName>
        <fullName evidence="6">DUF636 domain protein</fullName>
    </submittedName>
</protein>
<dbReference type="GO" id="GO:0046872">
    <property type="term" value="F:metal ion binding"/>
    <property type="evidence" value="ECO:0007669"/>
    <property type="project" value="UniProtKB-KW"/>
</dbReference>
<evidence type="ECO:0000256" key="1">
    <source>
        <dbReference type="ARBA" id="ARBA00005495"/>
    </source>
</evidence>
<feature type="domain" description="CENP-V/GFA" evidence="5">
    <location>
        <begin position="2"/>
        <end position="114"/>
    </location>
</feature>
<organism evidence="6 7">
    <name type="scientific">Glonium stellatum</name>
    <dbReference type="NCBI Taxonomy" id="574774"/>
    <lineage>
        <taxon>Eukaryota</taxon>
        <taxon>Fungi</taxon>
        <taxon>Dikarya</taxon>
        <taxon>Ascomycota</taxon>
        <taxon>Pezizomycotina</taxon>
        <taxon>Dothideomycetes</taxon>
        <taxon>Pleosporomycetidae</taxon>
        <taxon>Gloniales</taxon>
        <taxon>Gloniaceae</taxon>
        <taxon>Glonium</taxon>
    </lineage>
</organism>
<dbReference type="Gene3D" id="3.90.1590.10">
    <property type="entry name" value="glutathione-dependent formaldehyde- activating enzyme (gfa)"/>
    <property type="match status" value="1"/>
</dbReference>